<dbReference type="EMBL" id="CP081297">
    <property type="protein sequence ID" value="QZD87189.1"/>
    <property type="molecule type" value="Genomic_DNA"/>
</dbReference>
<dbReference type="InterPro" id="IPR011738">
    <property type="entry name" value="Phage_CHP"/>
</dbReference>
<reference evidence="1 2" key="1">
    <citation type="submission" date="2021-08" db="EMBL/GenBank/DDBJ databases">
        <title>Comparative Genomics Analysis of the Genus Qipengyuania Reveals Extensive Genetic Diversity and Metabolic Versatility, Including the Description of Fifteen Novel Species.</title>
        <authorList>
            <person name="Liu Y."/>
        </authorList>
    </citation>
    <scope>NUCLEOTIDE SEQUENCE [LARGE SCALE GENOMIC DNA]</scope>
    <source>
        <strain evidence="1 2">1XM2-8</strain>
    </source>
</reference>
<accession>A0ABX8ZE73</accession>
<name>A0ABX8ZE73_9SPHN</name>
<evidence type="ECO:0008006" key="3">
    <source>
        <dbReference type="Google" id="ProtNLM"/>
    </source>
</evidence>
<dbReference type="Gene3D" id="1.10.3230.30">
    <property type="entry name" value="Phage gp6-like head-tail connector protein"/>
    <property type="match status" value="1"/>
</dbReference>
<evidence type="ECO:0000313" key="2">
    <source>
        <dbReference type="Proteomes" id="UP000824280"/>
    </source>
</evidence>
<proteinExistence type="predicted"/>
<gene>
    <name evidence="1" type="ORF">K3166_00275</name>
</gene>
<dbReference type="CDD" id="cd08054">
    <property type="entry name" value="gp6"/>
    <property type="match status" value="1"/>
</dbReference>
<dbReference type="NCBIfam" id="TIGR02215">
    <property type="entry name" value="phage_chp_gp8"/>
    <property type="match status" value="1"/>
</dbReference>
<evidence type="ECO:0000313" key="1">
    <source>
        <dbReference type="EMBL" id="QZD87189.1"/>
    </source>
</evidence>
<keyword evidence="2" id="KW-1185">Reference proteome</keyword>
<organism evidence="1 2">
    <name type="scientific">Qipengyuania psychrotolerans</name>
    <dbReference type="NCBI Taxonomy" id="2867238"/>
    <lineage>
        <taxon>Bacteria</taxon>
        <taxon>Pseudomonadati</taxon>
        <taxon>Pseudomonadota</taxon>
        <taxon>Alphaproteobacteria</taxon>
        <taxon>Sphingomonadales</taxon>
        <taxon>Erythrobacteraceae</taxon>
        <taxon>Qipengyuania</taxon>
    </lineage>
</organism>
<dbReference type="RefSeq" id="WP_221422728.1">
    <property type="nucleotide sequence ID" value="NZ_CP081297.1"/>
</dbReference>
<protein>
    <recommendedName>
        <fullName evidence="3">Phage gp6-like head-tail connector protein</fullName>
    </recommendedName>
</protein>
<dbReference type="Proteomes" id="UP000824280">
    <property type="component" value="Chromosome"/>
</dbReference>
<sequence length="179" mass="20309">MRVISAPASLADGPLEELRQWLAISTDADDPLLVNLLGAAHAMCERFTGLVPLKCEIRERFLASSLVHRLASRPIIELLDVTAMSGVYDRRLLQDADFVLELEEEGAARLELHRATDEPQVEIRFYAGLESEWSQLDQSLRHGIIRYAAHQYRERDTAGDENPPAAVAALWRPWRRLRL</sequence>